<reference evidence="1" key="2">
    <citation type="journal article" date="2015" name="Fish Shellfish Immunol.">
        <title>Early steps in the European eel (Anguilla anguilla)-Vibrio vulnificus interaction in the gills: Role of the RtxA13 toxin.</title>
        <authorList>
            <person name="Callol A."/>
            <person name="Pajuelo D."/>
            <person name="Ebbesson L."/>
            <person name="Teles M."/>
            <person name="MacKenzie S."/>
            <person name="Amaro C."/>
        </authorList>
    </citation>
    <scope>NUCLEOTIDE SEQUENCE</scope>
</reference>
<name>A0A0E9W4Q9_ANGAN</name>
<evidence type="ECO:0000313" key="1">
    <source>
        <dbReference type="EMBL" id="JAH85281.1"/>
    </source>
</evidence>
<dbReference type="AlphaFoldDB" id="A0A0E9W4Q9"/>
<dbReference type="EMBL" id="GBXM01023296">
    <property type="protein sequence ID" value="JAH85281.1"/>
    <property type="molecule type" value="Transcribed_RNA"/>
</dbReference>
<protein>
    <submittedName>
        <fullName evidence="1">Uncharacterized protein</fullName>
    </submittedName>
</protein>
<reference evidence="1" key="1">
    <citation type="submission" date="2014-11" db="EMBL/GenBank/DDBJ databases">
        <authorList>
            <person name="Amaro Gonzalez C."/>
        </authorList>
    </citation>
    <scope>NUCLEOTIDE SEQUENCE</scope>
</reference>
<organism evidence="1">
    <name type="scientific">Anguilla anguilla</name>
    <name type="common">European freshwater eel</name>
    <name type="synonym">Muraena anguilla</name>
    <dbReference type="NCBI Taxonomy" id="7936"/>
    <lineage>
        <taxon>Eukaryota</taxon>
        <taxon>Metazoa</taxon>
        <taxon>Chordata</taxon>
        <taxon>Craniata</taxon>
        <taxon>Vertebrata</taxon>
        <taxon>Euteleostomi</taxon>
        <taxon>Actinopterygii</taxon>
        <taxon>Neopterygii</taxon>
        <taxon>Teleostei</taxon>
        <taxon>Anguilliformes</taxon>
        <taxon>Anguillidae</taxon>
        <taxon>Anguilla</taxon>
    </lineage>
</organism>
<proteinExistence type="predicted"/>
<sequence length="42" mass="4674">MAVDSCYCMRIVRYMTRLNLCEVHCGSGLSFCLVLKCIVGKG</sequence>
<accession>A0A0E9W4Q9</accession>